<keyword evidence="2" id="KW-1185">Reference proteome</keyword>
<reference evidence="1 2" key="1">
    <citation type="submission" date="2018-03" db="EMBL/GenBank/DDBJ databases">
        <title>Genomic Encyclopedia of Archaeal and Bacterial Type Strains, Phase II (KMG-II): from individual species to whole genera.</title>
        <authorList>
            <person name="Goeker M."/>
        </authorList>
    </citation>
    <scope>NUCLEOTIDE SEQUENCE [LARGE SCALE GENOMIC DNA]</scope>
    <source>
        <strain evidence="1 2">DSM 44720</strain>
    </source>
</reference>
<gene>
    <name evidence="1" type="ORF">CLV43_112236</name>
</gene>
<accession>A0A2T0SSC2</accession>
<comment type="caution">
    <text evidence="1">The sequence shown here is derived from an EMBL/GenBank/DDBJ whole genome shotgun (WGS) entry which is preliminary data.</text>
</comment>
<protein>
    <submittedName>
        <fullName evidence="1">Uncharacterized protein</fullName>
    </submittedName>
</protein>
<dbReference type="EMBL" id="PVTF01000012">
    <property type="protein sequence ID" value="PRY36309.1"/>
    <property type="molecule type" value="Genomic_DNA"/>
</dbReference>
<organism evidence="1 2">
    <name type="scientific">Umezawaea tangerina</name>
    <dbReference type="NCBI Taxonomy" id="84725"/>
    <lineage>
        <taxon>Bacteria</taxon>
        <taxon>Bacillati</taxon>
        <taxon>Actinomycetota</taxon>
        <taxon>Actinomycetes</taxon>
        <taxon>Pseudonocardiales</taxon>
        <taxon>Pseudonocardiaceae</taxon>
        <taxon>Umezawaea</taxon>
    </lineage>
</organism>
<dbReference type="AlphaFoldDB" id="A0A2T0SSC2"/>
<evidence type="ECO:0000313" key="1">
    <source>
        <dbReference type="EMBL" id="PRY36309.1"/>
    </source>
</evidence>
<sequence length="47" mass="5270">MDVLPPEAVLRLDSATGFSVGFPAEFIEQCERHPMVFGEDHPRLDGR</sequence>
<name>A0A2T0SSC2_9PSEU</name>
<evidence type="ECO:0000313" key="2">
    <source>
        <dbReference type="Proteomes" id="UP000239494"/>
    </source>
</evidence>
<proteinExistence type="predicted"/>
<dbReference type="Proteomes" id="UP000239494">
    <property type="component" value="Unassembled WGS sequence"/>
</dbReference>
<dbReference type="RefSeq" id="WP_245887212.1">
    <property type="nucleotide sequence ID" value="NZ_PVTF01000012.1"/>
</dbReference>